<name>A0ABU7S8H4_9ACTN</name>
<feature type="transmembrane region" description="Helical" evidence="1">
    <location>
        <begin position="64"/>
        <end position="88"/>
    </location>
</feature>
<feature type="transmembrane region" description="Helical" evidence="1">
    <location>
        <begin position="436"/>
        <end position="455"/>
    </location>
</feature>
<feature type="transmembrane region" description="Helical" evidence="1">
    <location>
        <begin position="530"/>
        <end position="549"/>
    </location>
</feature>
<evidence type="ECO:0000313" key="2">
    <source>
        <dbReference type="EMBL" id="MEE6306245.1"/>
    </source>
</evidence>
<proteinExistence type="predicted"/>
<keyword evidence="1" id="KW-1133">Transmembrane helix</keyword>
<keyword evidence="3" id="KW-1185">Reference proteome</keyword>
<dbReference type="EMBL" id="JAZGQL010000004">
    <property type="protein sequence ID" value="MEE6306245.1"/>
    <property type="molecule type" value="Genomic_DNA"/>
</dbReference>
<feature type="transmembrane region" description="Helical" evidence="1">
    <location>
        <begin position="499"/>
        <end position="518"/>
    </location>
</feature>
<feature type="transmembrane region" description="Helical" evidence="1">
    <location>
        <begin position="374"/>
        <end position="391"/>
    </location>
</feature>
<dbReference type="RefSeq" id="WP_331206602.1">
    <property type="nucleotide sequence ID" value="NZ_JAZGQL010000004.1"/>
</dbReference>
<comment type="caution">
    <text evidence="2">The sequence shown here is derived from an EMBL/GenBank/DDBJ whole genome shotgun (WGS) entry which is preliminary data.</text>
</comment>
<feature type="transmembrane region" description="Helical" evidence="1">
    <location>
        <begin position="467"/>
        <end position="487"/>
    </location>
</feature>
<gene>
    <name evidence="2" type="ORF">V1634_05290</name>
</gene>
<feature type="transmembrane region" description="Helical" evidence="1">
    <location>
        <begin position="155"/>
        <end position="177"/>
    </location>
</feature>
<evidence type="ECO:0000313" key="3">
    <source>
        <dbReference type="Proteomes" id="UP001339911"/>
    </source>
</evidence>
<evidence type="ECO:0000256" key="1">
    <source>
        <dbReference type="SAM" id="Phobius"/>
    </source>
</evidence>
<reference evidence="2 3" key="1">
    <citation type="submission" date="2024-01" db="EMBL/GenBank/DDBJ databases">
        <title>Genome insights into Plantactinospora veratri sp. nov.</title>
        <authorList>
            <person name="Wang L."/>
        </authorList>
    </citation>
    <scope>NUCLEOTIDE SEQUENCE [LARGE SCALE GENOMIC DNA]</scope>
    <source>
        <strain evidence="2 3">NEAU-FHS4</strain>
    </source>
</reference>
<feature type="transmembrane region" description="Helical" evidence="1">
    <location>
        <begin position="267"/>
        <end position="285"/>
    </location>
</feature>
<dbReference type="Proteomes" id="UP001339911">
    <property type="component" value="Unassembled WGS sequence"/>
</dbReference>
<protein>
    <recommendedName>
        <fullName evidence="4">ABC transporter permease</fullName>
    </recommendedName>
</protein>
<feature type="transmembrane region" description="Helical" evidence="1">
    <location>
        <begin position="119"/>
        <end position="143"/>
    </location>
</feature>
<organism evidence="2 3">
    <name type="scientific">Plantactinospora veratri</name>
    <dbReference type="NCBI Taxonomy" id="1436122"/>
    <lineage>
        <taxon>Bacteria</taxon>
        <taxon>Bacillati</taxon>
        <taxon>Actinomycetota</taxon>
        <taxon>Actinomycetes</taxon>
        <taxon>Micromonosporales</taxon>
        <taxon>Micromonosporaceae</taxon>
        <taxon>Plantactinospora</taxon>
    </lineage>
</organism>
<accession>A0ABU7S8H4</accession>
<keyword evidence="1" id="KW-0812">Transmembrane</keyword>
<sequence length="554" mass="57780">MTAPGTTALRAPVAIAVADFRERVRRPAYAVVLAAAVGLGYLALPDLDDRWVVVNAGVYRGVYNSAYVGTVTALAGALWLTVAGFYVIRGAVVRDERTGVGQLLAATPLSRWGYLAGKFLSNLLVLGSMLGVLAGTALLIQLARGEDRAVDPVALLLPFGLLALPVLATTAAVAVLFETVRPLRAGFGNIVWFFLAMVGTIAGQGPDAPLGGLGVHQVARSVRDGLVEAGLRPGGEFSLGLMYLDSPLRTFEWSGLDPDAGFVGQRLLLGLVAVGIAVLPALWFGRFDPARTGRRRQPVPSGPAPFPSGPAPLPVGGWPPARPRFVDAAPSWLRAAEGSGSLPVRRRAGLRAVDGLGRLLGGELRVLARTASRWWWLGTGLLAVAGAVAPLSAVPAVVLPMAWIWPVLLWSRLGAQSHEYGLTGLLGGYPAPRRRMLAEWLAGVALAGLTGLVPMLRMLLAQDAPGLAAWVAGALFVPSLALAAGVLSRSHRPFQAGYLALWYSALNGIAALDFMGAVRVDGRPAGPAPLLVAGGALALLGLAFLAGALRHARR</sequence>
<evidence type="ECO:0008006" key="4">
    <source>
        <dbReference type="Google" id="ProtNLM"/>
    </source>
</evidence>
<feature type="transmembrane region" description="Helical" evidence="1">
    <location>
        <begin position="184"/>
        <end position="203"/>
    </location>
</feature>
<keyword evidence="1" id="KW-0472">Membrane</keyword>
<feature type="transmembrane region" description="Helical" evidence="1">
    <location>
        <begin position="28"/>
        <end position="44"/>
    </location>
</feature>